<dbReference type="PANTHER" id="PTHR46851:SF11">
    <property type="entry name" value="GYF DOMAIN-CONTAINING PROTEIN"/>
    <property type="match status" value="1"/>
</dbReference>
<evidence type="ECO:0000313" key="7">
    <source>
        <dbReference type="Proteomes" id="UP001189122"/>
    </source>
</evidence>
<dbReference type="Pfam" id="PF03126">
    <property type="entry name" value="Plus-3"/>
    <property type="match status" value="1"/>
</dbReference>
<dbReference type="PROSITE" id="PS01359">
    <property type="entry name" value="ZF_PHD_1"/>
    <property type="match status" value="1"/>
</dbReference>
<dbReference type="Gene3D" id="3.30.40.10">
    <property type="entry name" value="Zinc/RING finger domain, C3HC4 (zinc finger)"/>
    <property type="match status" value="1"/>
</dbReference>
<name>A0A7I8J1S7_SPIIN</name>
<sequence length="522" mass="60100">MGRRKETIAEDYCFVCKEGGNLLICEHKGCLKVYHPQCVGKDESSKFQCFCCPKAFCKACIRATEFVELRNSKGFCSYCVKLLMLAEENADLDLDEGKMDSEDTETPEFLFMEYWYLIKKQEKITSKDLCEVEALLKKEQNYKFHVSTILQRLGSVELIEFLTFLGKDATQPLDRWDVNKIIESYIHENSLLHPYRKKKTVLCDEKLHTLFGKGTVKVRKIYNLLEGHFASNPASDDSASGNQGEDVCELPGGRFASMVYENIKLVYLRRSLIMELLSNPQTFERKVIGCFVRIKNDPKDVNFSPDKVYMLRKVSGISIVSEAYMVGGESTSIVLCASNCSKNIHISMLSDDDFEEVECEDLRQLVQKGLFARPTVVEFEEKSRTIHEDIVNHWIKREISILQRKIERANEKGWSREYPCHANLDLVLILTKWEHIERRALLQTDSEQERLLKEIPKAIPDVEEPAGIDQILRDWVIQKNPSRLLRICSTILISSGVFVKTKKKGVFLMFFDQLWSAQGGIF</sequence>
<evidence type="ECO:0000256" key="1">
    <source>
        <dbReference type="ARBA" id="ARBA00022723"/>
    </source>
</evidence>
<accession>A0A7I8J1S7</accession>
<feature type="domain" description="DM2" evidence="5">
    <location>
        <begin position="147"/>
        <end position="231"/>
    </location>
</feature>
<proteinExistence type="predicted"/>
<evidence type="ECO:0000259" key="5">
    <source>
        <dbReference type="PROSITE" id="PS51925"/>
    </source>
</evidence>
<dbReference type="Gene3D" id="1.10.245.10">
    <property type="entry name" value="SWIB/MDM2 domain"/>
    <property type="match status" value="1"/>
</dbReference>
<dbReference type="GO" id="GO:0003677">
    <property type="term" value="F:DNA binding"/>
    <property type="evidence" value="ECO:0007669"/>
    <property type="project" value="InterPro"/>
</dbReference>
<dbReference type="GO" id="GO:0008270">
    <property type="term" value="F:zinc ion binding"/>
    <property type="evidence" value="ECO:0007669"/>
    <property type="project" value="UniProtKB-KW"/>
</dbReference>
<dbReference type="InterPro" id="IPR019786">
    <property type="entry name" value="Zinc_finger_PHD-type_CS"/>
</dbReference>
<dbReference type="InterPro" id="IPR036885">
    <property type="entry name" value="SWIB_MDM2_dom_sf"/>
</dbReference>
<dbReference type="EMBL" id="CACRZD030000008">
    <property type="protein sequence ID" value="CAA6663922.1"/>
    <property type="molecule type" value="Genomic_DNA"/>
</dbReference>
<dbReference type="EMBL" id="LR743595">
    <property type="protein sequence ID" value="CAA2624476.1"/>
    <property type="molecule type" value="Genomic_DNA"/>
</dbReference>
<dbReference type="Proteomes" id="UP001189122">
    <property type="component" value="Unassembled WGS sequence"/>
</dbReference>
<dbReference type="CDD" id="cd10567">
    <property type="entry name" value="SWIB-MDM2_like"/>
    <property type="match status" value="1"/>
</dbReference>
<keyword evidence="1" id="KW-0479">Metal-binding</keyword>
<organism evidence="6">
    <name type="scientific">Spirodela intermedia</name>
    <name type="common">Intermediate duckweed</name>
    <dbReference type="NCBI Taxonomy" id="51605"/>
    <lineage>
        <taxon>Eukaryota</taxon>
        <taxon>Viridiplantae</taxon>
        <taxon>Streptophyta</taxon>
        <taxon>Embryophyta</taxon>
        <taxon>Tracheophyta</taxon>
        <taxon>Spermatophyta</taxon>
        <taxon>Magnoliopsida</taxon>
        <taxon>Liliopsida</taxon>
        <taxon>Araceae</taxon>
        <taxon>Lemnoideae</taxon>
        <taxon>Spirodela</taxon>
    </lineage>
</organism>
<dbReference type="Pfam" id="PF25980">
    <property type="entry name" value="NERD_plant"/>
    <property type="match status" value="1"/>
</dbReference>
<evidence type="ECO:0000256" key="3">
    <source>
        <dbReference type="ARBA" id="ARBA00022833"/>
    </source>
</evidence>
<dbReference type="PROSITE" id="PS51925">
    <property type="entry name" value="SWIB_MDM2"/>
    <property type="match status" value="1"/>
</dbReference>
<keyword evidence="3" id="KW-0862">Zinc</keyword>
<evidence type="ECO:0000313" key="6">
    <source>
        <dbReference type="EMBL" id="CAA2624476.1"/>
    </source>
</evidence>
<dbReference type="SMART" id="SM00719">
    <property type="entry name" value="Plus3"/>
    <property type="match status" value="1"/>
</dbReference>
<dbReference type="PANTHER" id="PTHR46851">
    <property type="entry name" value="OS01G0884500 PROTEIN"/>
    <property type="match status" value="1"/>
</dbReference>
<gene>
    <name evidence="6" type="ORF">SI7747_08010311</name>
</gene>
<dbReference type="InterPro" id="IPR045894">
    <property type="entry name" value="At5g08430-like"/>
</dbReference>
<dbReference type="CDD" id="cd15568">
    <property type="entry name" value="PHD5_NSD"/>
    <property type="match status" value="1"/>
</dbReference>
<dbReference type="InterPro" id="IPR003121">
    <property type="entry name" value="SWIB_MDM2_domain"/>
</dbReference>
<evidence type="ECO:0000256" key="2">
    <source>
        <dbReference type="ARBA" id="ARBA00022771"/>
    </source>
</evidence>
<dbReference type="InterPro" id="IPR058668">
    <property type="entry name" value="NERD_dom"/>
</dbReference>
<reference evidence="6 7" key="1">
    <citation type="submission" date="2019-12" db="EMBL/GenBank/DDBJ databases">
        <authorList>
            <person name="Scholz U."/>
            <person name="Mascher M."/>
            <person name="Fiebig A."/>
        </authorList>
    </citation>
    <scope>NUCLEOTIDE SEQUENCE</scope>
</reference>
<dbReference type="Pfam" id="PF02201">
    <property type="entry name" value="SWIB"/>
    <property type="match status" value="1"/>
</dbReference>
<dbReference type="Gene3D" id="3.90.70.200">
    <property type="entry name" value="Plus-3 domain"/>
    <property type="match status" value="1"/>
</dbReference>
<dbReference type="AlphaFoldDB" id="A0A7I8J1S7"/>
<dbReference type="SUPFAM" id="SSF159042">
    <property type="entry name" value="Plus3-like"/>
    <property type="match status" value="1"/>
</dbReference>
<feature type="domain" description="Plus3" evidence="4">
    <location>
        <begin position="257"/>
        <end position="391"/>
    </location>
</feature>
<protein>
    <submittedName>
        <fullName evidence="6">Uncharacterized protein</fullName>
    </submittedName>
</protein>
<dbReference type="PROSITE" id="PS51360">
    <property type="entry name" value="PLUS3"/>
    <property type="match status" value="1"/>
</dbReference>
<keyword evidence="2" id="KW-0863">Zinc-finger</keyword>
<keyword evidence="7" id="KW-1185">Reference proteome</keyword>
<dbReference type="InterPro" id="IPR036128">
    <property type="entry name" value="Plus3-like_sf"/>
</dbReference>
<dbReference type="SUPFAM" id="SSF47592">
    <property type="entry name" value="SWIB/MDM2 domain"/>
    <property type="match status" value="1"/>
</dbReference>
<evidence type="ECO:0000259" key="4">
    <source>
        <dbReference type="PROSITE" id="PS51360"/>
    </source>
</evidence>
<dbReference type="InterPro" id="IPR013083">
    <property type="entry name" value="Znf_RING/FYVE/PHD"/>
</dbReference>
<dbReference type="InterPro" id="IPR004343">
    <property type="entry name" value="Plus-3_dom"/>
</dbReference>